<proteinExistence type="predicted"/>
<dbReference type="PANTHER" id="PTHR19858">
    <property type="entry name" value="WD40 REPEAT PROTEIN"/>
    <property type="match status" value="1"/>
</dbReference>
<evidence type="ECO:0000259" key="4">
    <source>
        <dbReference type="Pfam" id="PF04003"/>
    </source>
</evidence>
<feature type="region of interest" description="Disordered" evidence="3">
    <location>
        <begin position="1"/>
        <end position="21"/>
    </location>
</feature>
<keyword evidence="6" id="KW-1185">Reference proteome</keyword>
<evidence type="ECO:0000313" key="5">
    <source>
        <dbReference type="EnsemblPlants" id="PGSC0003DMT400014537"/>
    </source>
</evidence>
<keyword evidence="1" id="KW-0853">WD repeat</keyword>
<keyword evidence="2" id="KW-0677">Repeat</keyword>
<evidence type="ECO:0000256" key="3">
    <source>
        <dbReference type="SAM" id="MobiDB-lite"/>
    </source>
</evidence>
<organism evidence="5 6">
    <name type="scientific">Solanum tuberosum</name>
    <name type="common">Potato</name>
    <dbReference type="NCBI Taxonomy" id="4113"/>
    <lineage>
        <taxon>Eukaryota</taxon>
        <taxon>Viridiplantae</taxon>
        <taxon>Streptophyta</taxon>
        <taxon>Embryophyta</taxon>
        <taxon>Tracheophyta</taxon>
        <taxon>Spermatophyta</taxon>
        <taxon>Magnoliopsida</taxon>
        <taxon>eudicotyledons</taxon>
        <taxon>Gunneridae</taxon>
        <taxon>Pentapetalae</taxon>
        <taxon>asterids</taxon>
        <taxon>lamiids</taxon>
        <taxon>Solanales</taxon>
        <taxon>Solanaceae</taxon>
        <taxon>Solanoideae</taxon>
        <taxon>Solaneae</taxon>
        <taxon>Solanum</taxon>
    </lineage>
</organism>
<dbReference type="ExpressionAtlas" id="M1A4E8">
    <property type="expression patterns" value="baseline and differential"/>
</dbReference>
<accession>M1A4E8</accession>
<evidence type="ECO:0000256" key="1">
    <source>
        <dbReference type="ARBA" id="ARBA00022574"/>
    </source>
</evidence>
<evidence type="ECO:0000313" key="6">
    <source>
        <dbReference type="Proteomes" id="UP000011115"/>
    </source>
</evidence>
<dbReference type="EnsemblPlants" id="PGSC0003DMT400014537">
    <property type="protein sequence ID" value="PGSC0003DMT400014537"/>
    <property type="gene ID" value="PGSC0003DMG400005691"/>
</dbReference>
<reference evidence="6" key="1">
    <citation type="journal article" date="2011" name="Nature">
        <title>Genome sequence and analysis of the tuber crop potato.</title>
        <authorList>
            <consortium name="The Potato Genome Sequencing Consortium"/>
        </authorList>
    </citation>
    <scope>NUCLEOTIDE SEQUENCE [LARGE SCALE GENOMIC DNA]</scope>
    <source>
        <strain evidence="6">cv. DM1-3 516 R44</strain>
    </source>
</reference>
<dbReference type="PANTHER" id="PTHR19858:SF0">
    <property type="entry name" value="PERIODIC TRYPTOPHAN PROTEIN 2 HOMOLOG"/>
    <property type="match status" value="1"/>
</dbReference>
<sequence length="180" mass="19848">MTESGPLNLIDDDNSDTEEGVDKQVRNKLAYDLPGSMPNHGRAIIRTKCLRIAPTGRSWAAATTEGVLIYSMDESFIFDPTDLDIDLTPEAVDAALKENQTSRAVILSLRLNEDSLIKKCIIGVSPADIPAVASSVPVKYIQRLVEALASLLENCPHMEFILRWCQVSYQIQTPLCSFLP</sequence>
<dbReference type="InterPro" id="IPR027145">
    <property type="entry name" value="PWP2"/>
</dbReference>
<dbReference type="OrthoDB" id="3142434at2759"/>
<dbReference type="Pfam" id="PF04003">
    <property type="entry name" value="Utp12"/>
    <property type="match status" value="1"/>
</dbReference>
<dbReference type="Gramene" id="PGSC0003DMT400014537">
    <property type="protein sequence ID" value="PGSC0003DMT400014537"/>
    <property type="gene ID" value="PGSC0003DMG400005691"/>
</dbReference>
<gene>
    <name evidence="5" type="primary">LOC102587545</name>
</gene>
<feature type="domain" description="Small-subunit processome Utp12" evidence="4">
    <location>
        <begin position="112"/>
        <end position="167"/>
    </location>
</feature>
<dbReference type="HOGENOM" id="CLU_1498825_0_0_1"/>
<dbReference type="InterPro" id="IPR007148">
    <property type="entry name" value="SSU_processome_Utp12"/>
</dbReference>
<evidence type="ECO:0000256" key="2">
    <source>
        <dbReference type="ARBA" id="ARBA00022737"/>
    </source>
</evidence>
<dbReference type="Proteomes" id="UP000011115">
    <property type="component" value="Unassembled WGS sequence"/>
</dbReference>
<dbReference type="AlphaFoldDB" id="M1A4E8"/>
<name>M1A4E8_SOLTU</name>
<reference evidence="5" key="2">
    <citation type="submission" date="2015-06" db="UniProtKB">
        <authorList>
            <consortium name="EnsemblPlants"/>
        </authorList>
    </citation>
    <scope>IDENTIFICATION</scope>
    <source>
        <strain evidence="5">DM1-3 516 R44</strain>
    </source>
</reference>
<feature type="compositionally biased region" description="Acidic residues" evidence="3">
    <location>
        <begin position="10"/>
        <end position="19"/>
    </location>
</feature>
<protein>
    <submittedName>
        <fullName evidence="5">WD-repeat protein</fullName>
    </submittedName>
</protein>